<dbReference type="Gene3D" id="1.20.1260.10">
    <property type="match status" value="1"/>
</dbReference>
<dbReference type="EMBL" id="FNNU01000001">
    <property type="protein sequence ID" value="SDW25116.1"/>
    <property type="molecule type" value="Genomic_DNA"/>
</dbReference>
<dbReference type="InterPro" id="IPR012347">
    <property type="entry name" value="Ferritin-like"/>
</dbReference>
<dbReference type="STRING" id="1007099.SAMN05216287_0508"/>
<evidence type="ECO:0000313" key="5">
    <source>
        <dbReference type="Proteomes" id="UP000243778"/>
    </source>
</evidence>
<proteinExistence type="inferred from homology"/>
<keyword evidence="4" id="KW-0238">DNA-binding</keyword>
<reference evidence="5" key="1">
    <citation type="submission" date="2016-10" db="EMBL/GenBank/DDBJ databases">
        <authorList>
            <person name="Varghese N."/>
            <person name="Submissions S."/>
        </authorList>
    </citation>
    <scope>NUCLEOTIDE SEQUENCE [LARGE SCALE GENOMIC DNA]</scope>
    <source>
        <strain evidence="5">NRRL B-59562</strain>
    </source>
</reference>
<dbReference type="PANTHER" id="PTHR42932">
    <property type="entry name" value="GENERAL STRESS PROTEIN 20U"/>
    <property type="match status" value="1"/>
</dbReference>
<dbReference type="PIRSF" id="PIRSF005900">
    <property type="entry name" value="Dps"/>
    <property type="match status" value="1"/>
</dbReference>
<dbReference type="Pfam" id="PF00210">
    <property type="entry name" value="Ferritin"/>
    <property type="match status" value="1"/>
</dbReference>
<dbReference type="InterPro" id="IPR008331">
    <property type="entry name" value="Ferritin_DPS_dom"/>
</dbReference>
<accession>A0A1H2S0B1</accession>
<comment type="similarity">
    <text evidence="1 2">Belongs to the Dps family.</text>
</comment>
<protein>
    <submittedName>
        <fullName evidence="4">Starvation-inducible DNA-binding protein</fullName>
    </submittedName>
</protein>
<evidence type="ECO:0000256" key="1">
    <source>
        <dbReference type="ARBA" id="ARBA00009497"/>
    </source>
</evidence>
<dbReference type="CDD" id="cd01043">
    <property type="entry name" value="DPS"/>
    <property type="match status" value="1"/>
</dbReference>
<dbReference type="GO" id="GO:0003677">
    <property type="term" value="F:DNA binding"/>
    <property type="evidence" value="ECO:0007669"/>
    <property type="project" value="UniProtKB-KW"/>
</dbReference>
<organism evidence="4 5">
    <name type="scientific">Pseudomonas kuykendallii</name>
    <dbReference type="NCBI Taxonomy" id="1007099"/>
    <lineage>
        <taxon>Bacteria</taxon>
        <taxon>Pseudomonadati</taxon>
        <taxon>Pseudomonadota</taxon>
        <taxon>Gammaproteobacteria</taxon>
        <taxon>Pseudomonadales</taxon>
        <taxon>Pseudomonadaceae</taxon>
        <taxon>Pseudomonas</taxon>
    </lineage>
</organism>
<evidence type="ECO:0000256" key="2">
    <source>
        <dbReference type="RuleBase" id="RU003875"/>
    </source>
</evidence>
<dbReference type="AlphaFoldDB" id="A0A1H2S0B1"/>
<dbReference type="InterPro" id="IPR009078">
    <property type="entry name" value="Ferritin-like_SF"/>
</dbReference>
<dbReference type="GO" id="GO:0008199">
    <property type="term" value="F:ferric iron binding"/>
    <property type="evidence" value="ECO:0007669"/>
    <property type="project" value="InterPro"/>
</dbReference>
<dbReference type="RefSeq" id="WP_090224335.1">
    <property type="nucleotide sequence ID" value="NZ_FNNU01000001.1"/>
</dbReference>
<dbReference type="InterPro" id="IPR002177">
    <property type="entry name" value="DPS_DNA-bd"/>
</dbReference>
<dbReference type="PRINTS" id="PR01346">
    <property type="entry name" value="HELNAPAPROT"/>
</dbReference>
<evidence type="ECO:0000259" key="3">
    <source>
        <dbReference type="Pfam" id="PF00210"/>
    </source>
</evidence>
<dbReference type="SUPFAM" id="SSF47240">
    <property type="entry name" value="Ferritin-like"/>
    <property type="match status" value="1"/>
</dbReference>
<keyword evidence="5" id="KW-1185">Reference proteome</keyword>
<dbReference type="Proteomes" id="UP000243778">
    <property type="component" value="Unassembled WGS sequence"/>
</dbReference>
<evidence type="ECO:0000313" key="4">
    <source>
        <dbReference type="EMBL" id="SDW25116.1"/>
    </source>
</evidence>
<gene>
    <name evidence="4" type="ORF">SAMN05216287_0508</name>
</gene>
<dbReference type="OrthoDB" id="9797687at2"/>
<dbReference type="PANTHER" id="PTHR42932:SF3">
    <property type="entry name" value="DNA PROTECTION DURING STARVATION PROTEIN"/>
    <property type="match status" value="1"/>
</dbReference>
<sequence length="177" mass="19660">MATASAKQELKTVNSVRDEAAKGPDAGIGNAVEIGKALTVLVSDMFALYLKTKNFHWHVSGPHFREYHLLLDDQAAQIFAIIDPIAERARKIGQPTLRSVEQVVASKRLQSSEVENLSAEQMLSELHADNQALAAYMRSTHTLTSDANDVATTSLLEEWIDQAEERAWFLGETLRNR</sequence>
<name>A0A1H2S0B1_9PSED</name>
<feature type="domain" description="Ferritin/DPS" evidence="3">
    <location>
        <begin position="36"/>
        <end position="176"/>
    </location>
</feature>